<accession>A0A7Y9WDH5</accession>
<sequence length="34" mass="3544">MDIGASNLGLSIKAITDFTMRLQFEGGGSAQSQV</sequence>
<reference evidence="1 2" key="1">
    <citation type="submission" date="2020-07" db="EMBL/GenBank/DDBJ databases">
        <title>Exploring microbial biodiversity for novel pathways involved in the catabolism of aromatic compounds derived from lignin.</title>
        <authorList>
            <person name="Elkins J."/>
        </authorList>
    </citation>
    <scope>NUCLEOTIDE SEQUENCE [LARGE SCALE GENOMIC DNA]</scope>
    <source>
        <strain evidence="1 2">H2C3B</strain>
    </source>
</reference>
<gene>
    <name evidence="1" type="ORF">GGD41_006063</name>
</gene>
<evidence type="ECO:0000313" key="2">
    <source>
        <dbReference type="Proteomes" id="UP000572540"/>
    </source>
</evidence>
<dbReference type="Proteomes" id="UP000572540">
    <property type="component" value="Unassembled WGS sequence"/>
</dbReference>
<organism evidence="1 2">
    <name type="scientific">Paraburkholderia bryophila</name>
    <dbReference type="NCBI Taxonomy" id="420952"/>
    <lineage>
        <taxon>Bacteria</taxon>
        <taxon>Pseudomonadati</taxon>
        <taxon>Pseudomonadota</taxon>
        <taxon>Betaproteobacteria</taxon>
        <taxon>Burkholderiales</taxon>
        <taxon>Burkholderiaceae</taxon>
        <taxon>Paraburkholderia</taxon>
    </lineage>
</organism>
<comment type="caution">
    <text evidence="1">The sequence shown here is derived from an EMBL/GenBank/DDBJ whole genome shotgun (WGS) entry which is preliminary data.</text>
</comment>
<name>A0A7Y9WDH5_9BURK</name>
<evidence type="ECO:0000313" key="1">
    <source>
        <dbReference type="EMBL" id="NYH18835.1"/>
    </source>
</evidence>
<protein>
    <submittedName>
        <fullName evidence="1">Uncharacterized protein</fullName>
    </submittedName>
</protein>
<dbReference type="AlphaFoldDB" id="A0A7Y9WDH5"/>
<proteinExistence type="predicted"/>
<dbReference type="EMBL" id="JACCAU010000001">
    <property type="protein sequence ID" value="NYH18835.1"/>
    <property type="molecule type" value="Genomic_DNA"/>
</dbReference>